<dbReference type="KEGG" id="cam:101492160"/>
<dbReference type="PaxDb" id="3827-XP_004492309.1"/>
<gene>
    <name evidence="7 8 9" type="primary">LOC101492160</name>
</gene>
<dbReference type="RefSeq" id="XP_004492310.1">
    <property type="nucleotide sequence ID" value="XM_004492253.3"/>
</dbReference>
<sequence>MAEEGHRVTLNVYDLSQGLARQLSMSFLGKAIEAIWHTGIVVYGNEYYFGGGIQHCTAGSTPYGTPLKVVELGVTHVPKDVFEMYLQEISPRYLPETYSLLTHNCNNFSNEVAQFLVGATIPDHILQLPNEVMSSPMGSLLLPMIQNLEKTLKSGGVPQVPQFRPSTVNPASHFPSTNTQKSSSGTNSSTEKSVNKVVDNSNKEVKGKEENKKTENAVSSSSSSEKPSGVVGDPLGDARNKVQDEIIKEFASIMASGTMRASEAAALATRRVMERYGQIAVSQS</sequence>
<dbReference type="GO" id="GO:0006508">
    <property type="term" value="P:proteolysis"/>
    <property type="evidence" value="ECO:0007669"/>
    <property type="project" value="UniProtKB-KW"/>
</dbReference>
<name>A0A1S2XR56_CICAR</name>
<dbReference type="InterPro" id="IPR042266">
    <property type="entry name" value="PPPDE_sf"/>
</dbReference>
<feature type="compositionally biased region" description="Basic and acidic residues" evidence="4">
    <location>
        <begin position="201"/>
        <end position="215"/>
    </location>
</feature>
<dbReference type="GO" id="GO:0070646">
    <property type="term" value="P:protein modification by small protein removal"/>
    <property type="evidence" value="ECO:0007669"/>
    <property type="project" value="TreeGrafter"/>
</dbReference>
<dbReference type="Proteomes" id="UP000087171">
    <property type="component" value="Chromosome Ca3"/>
</dbReference>
<dbReference type="SMART" id="SM01179">
    <property type="entry name" value="DUF862"/>
    <property type="match status" value="1"/>
</dbReference>
<dbReference type="PANTHER" id="PTHR12378">
    <property type="entry name" value="DESUMOYLATING ISOPEPTIDASE"/>
    <property type="match status" value="1"/>
</dbReference>
<dbReference type="RefSeq" id="XP_004492309.1">
    <property type="nucleotide sequence ID" value="XM_004492252.3"/>
</dbReference>
<dbReference type="eggNOG" id="KOG0324">
    <property type="taxonomic scope" value="Eukaryota"/>
</dbReference>
<evidence type="ECO:0000313" key="8">
    <source>
        <dbReference type="RefSeq" id="XP_004492310.1"/>
    </source>
</evidence>
<dbReference type="AlphaFoldDB" id="A0A1S2XR56"/>
<evidence type="ECO:0000256" key="4">
    <source>
        <dbReference type="SAM" id="MobiDB-lite"/>
    </source>
</evidence>
<dbReference type="GO" id="GO:0008233">
    <property type="term" value="F:peptidase activity"/>
    <property type="evidence" value="ECO:0007669"/>
    <property type="project" value="UniProtKB-KW"/>
</dbReference>
<dbReference type="InterPro" id="IPR008580">
    <property type="entry name" value="PPPDE_dom"/>
</dbReference>
<protein>
    <submittedName>
        <fullName evidence="7 8">Desumoylating isopeptidase 1</fullName>
    </submittedName>
</protein>
<dbReference type="STRING" id="3827.A0A1S2XR56"/>
<feature type="compositionally biased region" description="Low complexity" evidence="4">
    <location>
        <begin position="176"/>
        <end position="192"/>
    </location>
</feature>
<evidence type="ECO:0000313" key="9">
    <source>
        <dbReference type="RefSeq" id="XP_012568980.1"/>
    </source>
</evidence>
<feature type="domain" description="PPPDE" evidence="5">
    <location>
        <begin position="6"/>
        <end position="146"/>
    </location>
</feature>
<dbReference type="GeneID" id="101492160"/>
<reference evidence="7 8" key="2">
    <citation type="submission" date="2025-04" db="UniProtKB">
        <authorList>
            <consortium name="RefSeq"/>
        </authorList>
    </citation>
    <scope>IDENTIFICATION</scope>
    <source>
        <tissue evidence="7 8">Etiolated seedlings</tissue>
    </source>
</reference>
<accession>A0A1S2XR56</accession>
<evidence type="ECO:0000313" key="6">
    <source>
        <dbReference type="Proteomes" id="UP000087171"/>
    </source>
</evidence>
<dbReference type="Pfam" id="PF05903">
    <property type="entry name" value="Peptidase_C97"/>
    <property type="match status" value="1"/>
</dbReference>
<evidence type="ECO:0000313" key="7">
    <source>
        <dbReference type="RefSeq" id="XP_004492309.1"/>
    </source>
</evidence>
<dbReference type="OrthoDB" id="21221at2759"/>
<comment type="similarity">
    <text evidence="1">Belongs to the DeSI family.</text>
</comment>
<dbReference type="PROSITE" id="PS51858">
    <property type="entry name" value="PPPDE"/>
    <property type="match status" value="1"/>
</dbReference>
<evidence type="ECO:0000259" key="5">
    <source>
        <dbReference type="PROSITE" id="PS51858"/>
    </source>
</evidence>
<dbReference type="RefSeq" id="XP_012568980.1">
    <property type="nucleotide sequence ID" value="XM_012713526.2"/>
</dbReference>
<proteinExistence type="inferred from homology"/>
<feature type="region of interest" description="Disordered" evidence="4">
    <location>
        <begin position="156"/>
        <end position="237"/>
    </location>
</feature>
<reference evidence="6" key="1">
    <citation type="journal article" date="2013" name="Nat. Biotechnol.">
        <title>Draft genome sequence of chickpea (Cicer arietinum) provides a resource for trait improvement.</title>
        <authorList>
            <person name="Varshney R.K."/>
            <person name="Song C."/>
            <person name="Saxena R.K."/>
            <person name="Azam S."/>
            <person name="Yu S."/>
            <person name="Sharpe A.G."/>
            <person name="Cannon S."/>
            <person name="Baek J."/>
            <person name="Rosen B.D."/>
            <person name="Tar'an B."/>
            <person name="Millan T."/>
            <person name="Zhang X."/>
            <person name="Ramsay L.D."/>
            <person name="Iwata A."/>
            <person name="Wang Y."/>
            <person name="Nelson W."/>
            <person name="Farmer A.D."/>
            <person name="Gaur P.M."/>
            <person name="Soderlund C."/>
            <person name="Penmetsa R.V."/>
            <person name="Xu C."/>
            <person name="Bharti A.K."/>
            <person name="He W."/>
            <person name="Winter P."/>
            <person name="Zhao S."/>
            <person name="Hane J.K."/>
            <person name="Carrasquilla-Garcia N."/>
            <person name="Condie J.A."/>
            <person name="Upadhyaya H.D."/>
            <person name="Luo M.C."/>
            <person name="Thudi M."/>
            <person name="Gowda C.L."/>
            <person name="Singh N.P."/>
            <person name="Lichtenzveig J."/>
            <person name="Gali K.K."/>
            <person name="Rubio J."/>
            <person name="Nadarajan N."/>
            <person name="Dolezel J."/>
            <person name="Bansal K.C."/>
            <person name="Xu X."/>
            <person name="Edwards D."/>
            <person name="Zhang G."/>
            <person name="Kahl G."/>
            <person name="Gil J."/>
            <person name="Singh K.B."/>
            <person name="Datta S.K."/>
            <person name="Jackson S.A."/>
            <person name="Wang J."/>
            <person name="Cook D.R."/>
        </authorList>
    </citation>
    <scope>NUCLEOTIDE SEQUENCE [LARGE SCALE GENOMIC DNA]</scope>
    <source>
        <strain evidence="6">cv. CDC Frontier</strain>
    </source>
</reference>
<organism evidence="6 7">
    <name type="scientific">Cicer arietinum</name>
    <name type="common">Chickpea</name>
    <name type="synonym">Garbanzo</name>
    <dbReference type="NCBI Taxonomy" id="3827"/>
    <lineage>
        <taxon>Eukaryota</taxon>
        <taxon>Viridiplantae</taxon>
        <taxon>Streptophyta</taxon>
        <taxon>Embryophyta</taxon>
        <taxon>Tracheophyta</taxon>
        <taxon>Spermatophyta</taxon>
        <taxon>Magnoliopsida</taxon>
        <taxon>eudicotyledons</taxon>
        <taxon>Gunneridae</taxon>
        <taxon>Pentapetalae</taxon>
        <taxon>rosids</taxon>
        <taxon>fabids</taxon>
        <taxon>Fabales</taxon>
        <taxon>Fabaceae</taxon>
        <taxon>Papilionoideae</taxon>
        <taxon>50 kb inversion clade</taxon>
        <taxon>NPAAA clade</taxon>
        <taxon>Hologalegina</taxon>
        <taxon>IRL clade</taxon>
        <taxon>Cicereae</taxon>
        <taxon>Cicer</taxon>
    </lineage>
</organism>
<dbReference type="Gene3D" id="3.90.1720.30">
    <property type="entry name" value="PPPDE domains"/>
    <property type="match status" value="1"/>
</dbReference>
<evidence type="ECO:0000256" key="2">
    <source>
        <dbReference type="ARBA" id="ARBA00022670"/>
    </source>
</evidence>
<evidence type="ECO:0000256" key="3">
    <source>
        <dbReference type="ARBA" id="ARBA00022801"/>
    </source>
</evidence>
<dbReference type="PANTHER" id="PTHR12378:SF7">
    <property type="entry name" value="DESUMOYLATING ISOPEPTIDASE 1"/>
    <property type="match status" value="1"/>
</dbReference>
<keyword evidence="3" id="KW-0378">Hydrolase</keyword>
<keyword evidence="2" id="KW-0645">Protease</keyword>
<evidence type="ECO:0000256" key="1">
    <source>
        <dbReference type="ARBA" id="ARBA00008140"/>
    </source>
</evidence>
<keyword evidence="6" id="KW-1185">Reference proteome</keyword>